<name>A9NKE8_PICSI</name>
<keyword evidence="2" id="KW-1133">Transmembrane helix</keyword>
<dbReference type="PANTHER" id="PTHR35135">
    <property type="entry name" value="OS05G0517800 PROTEIN"/>
    <property type="match status" value="1"/>
</dbReference>
<dbReference type="EMBL" id="EF081727">
    <property type="protein sequence ID" value="ABK21109.1"/>
    <property type="molecule type" value="mRNA"/>
</dbReference>
<dbReference type="PANTHER" id="PTHR35135:SF3">
    <property type="entry name" value="OS05G0517800 PROTEIN"/>
    <property type="match status" value="1"/>
</dbReference>
<keyword evidence="2" id="KW-0812">Transmembrane</keyword>
<feature type="transmembrane region" description="Helical" evidence="2">
    <location>
        <begin position="6"/>
        <end position="24"/>
    </location>
</feature>
<evidence type="ECO:0000313" key="3">
    <source>
        <dbReference type="EMBL" id="ABK21109.1"/>
    </source>
</evidence>
<evidence type="ECO:0000256" key="1">
    <source>
        <dbReference type="SAM" id="MobiDB-lite"/>
    </source>
</evidence>
<protein>
    <submittedName>
        <fullName evidence="3">Uncharacterized protein</fullName>
    </submittedName>
</protein>
<proteinExistence type="evidence at transcript level"/>
<feature type="compositionally biased region" description="Basic and acidic residues" evidence="1">
    <location>
        <begin position="56"/>
        <end position="75"/>
    </location>
</feature>
<evidence type="ECO:0000256" key="2">
    <source>
        <dbReference type="SAM" id="Phobius"/>
    </source>
</evidence>
<feature type="region of interest" description="Disordered" evidence="1">
    <location>
        <begin position="46"/>
        <end position="75"/>
    </location>
</feature>
<sequence>MAITNFIVTVLGVGAVVLLLRSDVKQSANIFKRNVRQIRTWLEEESNAVSKGRHEKPKEIDPHVPEKNVPKEDKH</sequence>
<accession>A9NKE8</accession>
<reference evidence="3" key="1">
    <citation type="journal article" date="2008" name="BMC Genomics">
        <title>A conifer genomics resource of 200,000 spruce (Picea spp.) ESTs and 6,464 high-quality, sequence-finished full-length cDNAs for Sitka spruce (Picea sitchensis).</title>
        <authorList>
            <person name="Ralph S.G."/>
            <person name="Chun H.J."/>
            <person name="Kolosova N."/>
            <person name="Cooper D."/>
            <person name="Oddy C."/>
            <person name="Ritland C.E."/>
            <person name="Kirkpatrick R."/>
            <person name="Moore R."/>
            <person name="Barber S."/>
            <person name="Holt R.A."/>
            <person name="Jones S.J."/>
            <person name="Marra M.A."/>
            <person name="Douglas C.J."/>
            <person name="Ritland K."/>
            <person name="Bohlmann J."/>
        </authorList>
    </citation>
    <scope>NUCLEOTIDE SEQUENCE</scope>
    <source>
        <tissue evidence="3">Green portion of the leader tissue</tissue>
    </source>
</reference>
<organism evidence="3">
    <name type="scientific">Picea sitchensis</name>
    <name type="common">Sitka spruce</name>
    <name type="synonym">Pinus sitchensis</name>
    <dbReference type="NCBI Taxonomy" id="3332"/>
    <lineage>
        <taxon>Eukaryota</taxon>
        <taxon>Viridiplantae</taxon>
        <taxon>Streptophyta</taxon>
        <taxon>Embryophyta</taxon>
        <taxon>Tracheophyta</taxon>
        <taxon>Spermatophyta</taxon>
        <taxon>Pinopsida</taxon>
        <taxon>Pinidae</taxon>
        <taxon>Conifers I</taxon>
        <taxon>Pinales</taxon>
        <taxon>Pinaceae</taxon>
        <taxon>Picea</taxon>
    </lineage>
</organism>
<keyword evidence="2" id="KW-0472">Membrane</keyword>
<dbReference type="AlphaFoldDB" id="A9NKE8"/>